<evidence type="ECO:0000256" key="6">
    <source>
        <dbReference type="ARBA" id="ARBA00022692"/>
    </source>
</evidence>
<evidence type="ECO:0000256" key="4">
    <source>
        <dbReference type="ARBA" id="ARBA00022452"/>
    </source>
</evidence>
<keyword evidence="7 16" id="KW-0732">Signal</keyword>
<evidence type="ECO:0000256" key="16">
    <source>
        <dbReference type="SAM" id="SignalP"/>
    </source>
</evidence>
<dbReference type="GO" id="GO:0046930">
    <property type="term" value="C:pore complex"/>
    <property type="evidence" value="ECO:0007669"/>
    <property type="project" value="UniProtKB-KW"/>
</dbReference>
<dbReference type="InterPro" id="IPR049712">
    <property type="entry name" value="Poly_export"/>
</dbReference>
<organism evidence="19 20">
    <name type="scientific">Sunxiuqinia dokdonensis</name>
    <dbReference type="NCBI Taxonomy" id="1409788"/>
    <lineage>
        <taxon>Bacteria</taxon>
        <taxon>Pseudomonadati</taxon>
        <taxon>Bacteroidota</taxon>
        <taxon>Bacteroidia</taxon>
        <taxon>Marinilabiliales</taxon>
        <taxon>Prolixibacteraceae</taxon>
        <taxon>Sunxiuqinia</taxon>
    </lineage>
</organism>
<evidence type="ECO:0000256" key="12">
    <source>
        <dbReference type="ARBA" id="ARBA00023139"/>
    </source>
</evidence>
<evidence type="ECO:0000313" key="20">
    <source>
        <dbReference type="Proteomes" id="UP000036958"/>
    </source>
</evidence>
<sequence length="263" mass="29828">MNNRRLSILISFVLMLALFSCRNSQELVYMQDTYHEEVLQALPDSVTEYQVKPGDILYVSIKSMNAEVNALFNPEAGMSTQSYNSFQKFTTPQGAYLYGFEVDRNGNLRLPILGLIPVAGNPQSKIEAIVQAQADKYMKDAIVKVKLLNYMVTVLGEVKNPGVYYNYNNDFTLLSALGMANGNTDFADIHKITIIRPMENGKKVIKLDLSNKESWMSEAFYLYPNDYVFVEPDQYKNFQLNSQAYSLIFSSFSILLAVFGFLL</sequence>
<dbReference type="InterPro" id="IPR003715">
    <property type="entry name" value="Poly_export_N"/>
</dbReference>
<dbReference type="RefSeq" id="WP_082326360.1">
    <property type="nucleotide sequence ID" value="NZ_LGIA01000111.1"/>
</dbReference>
<dbReference type="PROSITE" id="PS51257">
    <property type="entry name" value="PROKAR_LIPOPROTEIN"/>
    <property type="match status" value="1"/>
</dbReference>
<keyword evidence="8" id="KW-0625">Polysaccharide transport</keyword>
<evidence type="ECO:0000256" key="2">
    <source>
        <dbReference type="ARBA" id="ARBA00009450"/>
    </source>
</evidence>
<dbReference type="Pfam" id="PF02563">
    <property type="entry name" value="Poly_export"/>
    <property type="match status" value="1"/>
</dbReference>
<name>A0A0L8VB07_9BACT</name>
<evidence type="ECO:0000313" key="19">
    <source>
        <dbReference type="EMBL" id="KOH45553.1"/>
    </source>
</evidence>
<comment type="similarity">
    <text evidence="2">Belongs to the BexD/CtrA/VexA family.</text>
</comment>
<evidence type="ECO:0000256" key="3">
    <source>
        <dbReference type="ARBA" id="ARBA00022448"/>
    </source>
</evidence>
<keyword evidence="6 15" id="KW-0812">Transmembrane</keyword>
<dbReference type="AlphaFoldDB" id="A0A0L8VB07"/>
<comment type="caution">
    <text evidence="19">The sequence shown here is derived from an EMBL/GenBank/DDBJ whole genome shotgun (WGS) entry which is preliminary data.</text>
</comment>
<keyword evidence="10" id="KW-0626">Porin</keyword>
<feature type="chain" id="PRO_5005591582" evidence="16">
    <location>
        <begin position="25"/>
        <end position="263"/>
    </location>
</feature>
<feature type="signal peptide" evidence="16">
    <location>
        <begin position="1"/>
        <end position="24"/>
    </location>
</feature>
<dbReference type="GO" id="GO:0006811">
    <property type="term" value="P:monoatomic ion transport"/>
    <property type="evidence" value="ECO:0007669"/>
    <property type="project" value="UniProtKB-KW"/>
</dbReference>
<dbReference type="PANTHER" id="PTHR33619">
    <property type="entry name" value="POLYSACCHARIDE EXPORT PROTEIN GFCE-RELATED"/>
    <property type="match status" value="1"/>
</dbReference>
<dbReference type="STRING" id="1409788.NC99_16310"/>
<comment type="subcellular location">
    <subcellularLocation>
        <location evidence="1">Cell outer membrane</location>
        <topology evidence="1">Multi-pass membrane protein</topology>
    </subcellularLocation>
</comment>
<evidence type="ECO:0000256" key="7">
    <source>
        <dbReference type="ARBA" id="ARBA00022729"/>
    </source>
</evidence>
<evidence type="ECO:0000256" key="1">
    <source>
        <dbReference type="ARBA" id="ARBA00004571"/>
    </source>
</evidence>
<keyword evidence="12" id="KW-0564">Palmitate</keyword>
<keyword evidence="13" id="KW-0998">Cell outer membrane</keyword>
<feature type="transmembrane region" description="Helical" evidence="15">
    <location>
        <begin position="244"/>
        <end position="262"/>
    </location>
</feature>
<evidence type="ECO:0000256" key="14">
    <source>
        <dbReference type="ARBA" id="ARBA00023288"/>
    </source>
</evidence>
<keyword evidence="15" id="KW-1133">Transmembrane helix</keyword>
<dbReference type="Gene3D" id="3.10.560.10">
    <property type="entry name" value="Outer membrane lipoprotein wza domain like"/>
    <property type="match status" value="1"/>
</dbReference>
<dbReference type="GO" id="GO:0015288">
    <property type="term" value="F:porin activity"/>
    <property type="evidence" value="ECO:0007669"/>
    <property type="project" value="UniProtKB-KW"/>
</dbReference>
<feature type="domain" description="Polysaccharide export protein N-terminal" evidence="17">
    <location>
        <begin position="46"/>
        <end position="147"/>
    </location>
</feature>
<reference evidence="20" key="1">
    <citation type="submission" date="2015-07" db="EMBL/GenBank/DDBJ databases">
        <title>Genome sequencing of Sunxiuqinia dokdonensis strain SK.</title>
        <authorList>
            <person name="Ahn S."/>
            <person name="Kim B.-C."/>
        </authorList>
    </citation>
    <scope>NUCLEOTIDE SEQUENCE [LARGE SCALE GENOMIC DNA]</scope>
    <source>
        <strain evidence="20">SK</strain>
    </source>
</reference>
<dbReference type="GO" id="GO:0015159">
    <property type="term" value="F:polysaccharide transmembrane transporter activity"/>
    <property type="evidence" value="ECO:0007669"/>
    <property type="project" value="InterPro"/>
</dbReference>
<keyword evidence="3" id="KW-0813">Transport</keyword>
<dbReference type="Pfam" id="PF22461">
    <property type="entry name" value="SLBB_2"/>
    <property type="match status" value="1"/>
</dbReference>
<protein>
    <submittedName>
        <fullName evidence="19">Uncharacterized protein</fullName>
    </submittedName>
</protein>
<dbReference type="Proteomes" id="UP000036958">
    <property type="component" value="Unassembled WGS sequence"/>
</dbReference>
<dbReference type="GO" id="GO:0009279">
    <property type="term" value="C:cell outer membrane"/>
    <property type="evidence" value="ECO:0007669"/>
    <property type="project" value="UniProtKB-SubCell"/>
</dbReference>
<feature type="domain" description="SLBB" evidence="18">
    <location>
        <begin position="152"/>
        <end position="230"/>
    </location>
</feature>
<evidence type="ECO:0000256" key="11">
    <source>
        <dbReference type="ARBA" id="ARBA00023136"/>
    </source>
</evidence>
<evidence type="ECO:0000256" key="5">
    <source>
        <dbReference type="ARBA" id="ARBA00022597"/>
    </source>
</evidence>
<evidence type="ECO:0000259" key="17">
    <source>
        <dbReference type="Pfam" id="PF02563"/>
    </source>
</evidence>
<evidence type="ECO:0000259" key="18">
    <source>
        <dbReference type="Pfam" id="PF22461"/>
    </source>
</evidence>
<dbReference type="OrthoDB" id="662756at2"/>
<keyword evidence="9" id="KW-0406">Ion transport</keyword>
<dbReference type="EMBL" id="LGIA01000111">
    <property type="protein sequence ID" value="KOH45553.1"/>
    <property type="molecule type" value="Genomic_DNA"/>
</dbReference>
<keyword evidence="14" id="KW-0449">Lipoprotein</keyword>
<keyword evidence="4" id="KW-1134">Transmembrane beta strand</keyword>
<evidence type="ECO:0000256" key="8">
    <source>
        <dbReference type="ARBA" id="ARBA00023047"/>
    </source>
</evidence>
<keyword evidence="5" id="KW-0762">Sugar transport</keyword>
<keyword evidence="11 15" id="KW-0472">Membrane</keyword>
<gene>
    <name evidence="19" type="ORF">NC99_16310</name>
</gene>
<proteinExistence type="inferred from homology"/>
<evidence type="ECO:0000256" key="9">
    <source>
        <dbReference type="ARBA" id="ARBA00023065"/>
    </source>
</evidence>
<dbReference type="PANTHER" id="PTHR33619:SF3">
    <property type="entry name" value="POLYSACCHARIDE EXPORT PROTEIN GFCE-RELATED"/>
    <property type="match status" value="1"/>
</dbReference>
<keyword evidence="20" id="KW-1185">Reference proteome</keyword>
<evidence type="ECO:0000256" key="13">
    <source>
        <dbReference type="ARBA" id="ARBA00023237"/>
    </source>
</evidence>
<evidence type="ECO:0000256" key="15">
    <source>
        <dbReference type="SAM" id="Phobius"/>
    </source>
</evidence>
<dbReference type="InterPro" id="IPR054765">
    <property type="entry name" value="SLBB_dom"/>
</dbReference>
<evidence type="ECO:0000256" key="10">
    <source>
        <dbReference type="ARBA" id="ARBA00023114"/>
    </source>
</evidence>
<accession>A0A0L8VB07</accession>